<dbReference type="InterPro" id="IPR004841">
    <property type="entry name" value="AA-permease/SLC12A_dom"/>
</dbReference>
<organism evidence="7 8">
    <name type="scientific">Candidatus Marsarchaeota G2 archaeon ECH_B_SAG-C16</name>
    <dbReference type="NCBI Taxonomy" id="1978163"/>
    <lineage>
        <taxon>Archaea</taxon>
        <taxon>Candidatus Marsarchaeota</taxon>
        <taxon>Candidatus Marsarchaeota group 2</taxon>
    </lineage>
</organism>
<evidence type="ECO:0000256" key="4">
    <source>
        <dbReference type="ARBA" id="ARBA00023136"/>
    </source>
</evidence>
<evidence type="ECO:0000259" key="6">
    <source>
        <dbReference type="Pfam" id="PF00324"/>
    </source>
</evidence>
<dbReference type="Proteomes" id="UP000240681">
    <property type="component" value="Unassembled WGS sequence"/>
</dbReference>
<dbReference type="GO" id="GO:0015179">
    <property type="term" value="F:L-amino acid transmembrane transporter activity"/>
    <property type="evidence" value="ECO:0007669"/>
    <property type="project" value="TreeGrafter"/>
</dbReference>
<comment type="subcellular location">
    <subcellularLocation>
        <location evidence="1">Membrane</location>
        <topology evidence="1">Multi-pass membrane protein</topology>
    </subcellularLocation>
</comment>
<evidence type="ECO:0000256" key="1">
    <source>
        <dbReference type="ARBA" id="ARBA00004141"/>
    </source>
</evidence>
<dbReference type="AlphaFoldDB" id="A0A2R6BGS0"/>
<name>A0A2R6BGS0_9ARCH</name>
<dbReference type="Pfam" id="PF00324">
    <property type="entry name" value="AA_permease"/>
    <property type="match status" value="1"/>
</dbReference>
<gene>
    <name evidence="7" type="ORF">B9Q09_00180</name>
</gene>
<dbReference type="InterPro" id="IPR050598">
    <property type="entry name" value="AminoAcid_Transporter"/>
</dbReference>
<evidence type="ECO:0000256" key="3">
    <source>
        <dbReference type="ARBA" id="ARBA00022989"/>
    </source>
</evidence>
<keyword evidence="4 5" id="KW-0472">Membrane</keyword>
<keyword evidence="2 5" id="KW-0812">Transmembrane</keyword>
<evidence type="ECO:0000256" key="5">
    <source>
        <dbReference type="SAM" id="Phobius"/>
    </source>
</evidence>
<dbReference type="PANTHER" id="PTHR11785:SF512">
    <property type="entry name" value="SOBREMESA, ISOFORM B"/>
    <property type="match status" value="1"/>
</dbReference>
<sequence length="154" mass="16962">MTFNAGVLSTSRLVYTLAREGSLPRVSSRLSLRYSTPYAALIFLYVVALGVSVWLQLTNYFSLVLLLGSAVDAVIYSFVAMSFTGYRLKHPEWRRPFRVWGGLPLSIGIAGLFILILAALLASSAWQVSALLFSSLALAFGYAGYVTRRKNNRA</sequence>
<dbReference type="Gene3D" id="1.20.1740.10">
    <property type="entry name" value="Amino acid/polyamine transporter I"/>
    <property type="match status" value="1"/>
</dbReference>
<feature type="domain" description="Amino acid permease/ SLC12A" evidence="6">
    <location>
        <begin position="2"/>
        <end position="129"/>
    </location>
</feature>
<reference evidence="7 8" key="1">
    <citation type="submission" date="2017-04" db="EMBL/GenBank/DDBJ databases">
        <title>Novel microbial lineages endemic to geothermal iron-oxide mats fill important gaps in the evolutionary history of Archaea.</title>
        <authorList>
            <person name="Jay Z.J."/>
            <person name="Beam J.P."/>
            <person name="Dlakic M."/>
            <person name="Rusch D.B."/>
            <person name="Kozubal M.A."/>
            <person name="Inskeep W.P."/>
        </authorList>
    </citation>
    <scope>NUCLEOTIDE SEQUENCE [LARGE SCALE GENOMIC DNA]</scope>
    <source>
        <strain evidence="7">ECH_B_SAG-C16</strain>
    </source>
</reference>
<dbReference type="EMBL" id="NEXK01000004">
    <property type="protein sequence ID" value="PSN97842.1"/>
    <property type="molecule type" value="Genomic_DNA"/>
</dbReference>
<evidence type="ECO:0000256" key="2">
    <source>
        <dbReference type="ARBA" id="ARBA00022692"/>
    </source>
</evidence>
<feature type="transmembrane region" description="Helical" evidence="5">
    <location>
        <begin position="100"/>
        <end position="122"/>
    </location>
</feature>
<protein>
    <recommendedName>
        <fullName evidence="6">Amino acid permease/ SLC12A domain-containing protein</fullName>
    </recommendedName>
</protein>
<dbReference type="GO" id="GO:0016020">
    <property type="term" value="C:membrane"/>
    <property type="evidence" value="ECO:0007669"/>
    <property type="project" value="UniProtKB-SubCell"/>
</dbReference>
<feature type="transmembrane region" description="Helical" evidence="5">
    <location>
        <begin position="128"/>
        <end position="147"/>
    </location>
</feature>
<evidence type="ECO:0000313" key="7">
    <source>
        <dbReference type="EMBL" id="PSN97842.1"/>
    </source>
</evidence>
<feature type="transmembrane region" description="Helical" evidence="5">
    <location>
        <begin position="63"/>
        <end position="88"/>
    </location>
</feature>
<accession>A0A2R6BGS0</accession>
<feature type="transmembrane region" description="Helical" evidence="5">
    <location>
        <begin position="38"/>
        <end position="57"/>
    </location>
</feature>
<evidence type="ECO:0000313" key="8">
    <source>
        <dbReference type="Proteomes" id="UP000240681"/>
    </source>
</evidence>
<dbReference type="PANTHER" id="PTHR11785">
    <property type="entry name" value="AMINO ACID TRANSPORTER"/>
    <property type="match status" value="1"/>
</dbReference>
<proteinExistence type="predicted"/>
<comment type="caution">
    <text evidence="7">The sequence shown here is derived from an EMBL/GenBank/DDBJ whole genome shotgun (WGS) entry which is preliminary data.</text>
</comment>
<keyword evidence="3 5" id="KW-1133">Transmembrane helix</keyword>